<dbReference type="Pfam" id="PF00593">
    <property type="entry name" value="TonB_dep_Rec_b-barrel"/>
    <property type="match status" value="1"/>
</dbReference>
<dbReference type="SUPFAM" id="SSF56935">
    <property type="entry name" value="Porins"/>
    <property type="match status" value="1"/>
</dbReference>
<evidence type="ECO:0000259" key="13">
    <source>
        <dbReference type="Pfam" id="PF07715"/>
    </source>
</evidence>
<dbReference type="InterPro" id="IPR037066">
    <property type="entry name" value="Plug_dom_sf"/>
</dbReference>
<keyword evidence="6 8" id="KW-0472">Membrane</keyword>
<sequence length="670" mass="75027">MCVRPRSLRGAALGLAALLWLSLPCAGAAENGRLLLDESEYFAELPVVLSATRLSQHQSETPAAITVVDREMIKASGARQVADLFRFVPGFQVGYLYGYQPSVTYHGLSDEFSRRMQVLVDGRSVYSPLYGGVFWSELPLAIDDIERIEVIRGPNAATYGANAVLGVINIITRHPSQDPGTYVELASGTGGVRDGTVRQGWSGADFDLRATLGYRSDNGFRDRVDSSRVPFATLRGEIRKSTNDTVELQLGASTADAEKGDPASQTNLARDTDTNTSYQFLRWTRGLSADDELLVQAYHNYRNHDDDYFTDPLNLGPLGVRQVPIDYGGTEHRYDLELQHIMRLAPAWRLVWGAGLREDQVRSPGRLGTSSTFENRQERLFANVEWRASERTVVNAGAMVERTDYTDTETSPRLAINYDVAAGHTVRLAASRAARNPVFIETSNDERYVLDGVLLEQVSVPAAELGSEKLETYELGYLGQWLDRRVLFDVRIYRDRLKDMITEIFVPEPDEFIPEKQAFSFANIGEFVVEGVDARLDWRLAPTTRLALTYAYADASGTDVGDPAVRNQQRRLESVPEKTMSALLIHRFSPDWEVSAGYYRVGYMLWMGSGDELDGYERLDLRLAHRLRLGGLRGEMALVAQNALDEEYRDFIDENTAERRVFATLALELR</sequence>
<dbReference type="AlphaFoldDB" id="A0A1B4V9J5"/>
<comment type="subcellular location">
    <subcellularLocation>
        <location evidence="1 8">Cell outer membrane</location>
        <topology evidence="1 8">Multi-pass membrane protein</topology>
    </subcellularLocation>
</comment>
<evidence type="ECO:0000256" key="2">
    <source>
        <dbReference type="ARBA" id="ARBA00022448"/>
    </source>
</evidence>
<evidence type="ECO:0000256" key="1">
    <source>
        <dbReference type="ARBA" id="ARBA00004571"/>
    </source>
</evidence>
<dbReference type="Gene3D" id="2.40.170.20">
    <property type="entry name" value="TonB-dependent receptor, beta-barrel domain"/>
    <property type="match status" value="1"/>
</dbReference>
<dbReference type="InterPro" id="IPR039426">
    <property type="entry name" value="TonB-dep_rcpt-like"/>
</dbReference>
<evidence type="ECO:0000256" key="5">
    <source>
        <dbReference type="ARBA" id="ARBA00023077"/>
    </source>
</evidence>
<evidence type="ECO:0000256" key="10">
    <source>
        <dbReference type="SAM" id="MobiDB-lite"/>
    </source>
</evidence>
<name>A0A1B4V9J5_9GAMM</name>
<keyword evidence="14" id="KW-0675">Receptor</keyword>
<evidence type="ECO:0000256" key="4">
    <source>
        <dbReference type="ARBA" id="ARBA00022692"/>
    </source>
</evidence>
<dbReference type="KEGG" id="sva:SVA_3705"/>
<reference evidence="14 15" key="1">
    <citation type="submission" date="2015-08" db="EMBL/GenBank/DDBJ databases">
        <title>Complete genome sequence of Sulfurifustis variabilis.</title>
        <authorList>
            <person name="Miura A."/>
            <person name="Kojima H."/>
            <person name="Fukui M."/>
        </authorList>
    </citation>
    <scope>NUCLEOTIDE SEQUENCE [LARGE SCALE GENOMIC DNA]</scope>
    <source>
        <strain evidence="15">skN76</strain>
    </source>
</reference>
<keyword evidence="15" id="KW-1185">Reference proteome</keyword>
<dbReference type="GO" id="GO:0009279">
    <property type="term" value="C:cell outer membrane"/>
    <property type="evidence" value="ECO:0007669"/>
    <property type="project" value="UniProtKB-SubCell"/>
</dbReference>
<evidence type="ECO:0000256" key="6">
    <source>
        <dbReference type="ARBA" id="ARBA00023136"/>
    </source>
</evidence>
<keyword evidence="7 8" id="KW-0998">Cell outer membrane</keyword>
<keyword evidence="5 9" id="KW-0798">TonB box</keyword>
<evidence type="ECO:0000256" key="3">
    <source>
        <dbReference type="ARBA" id="ARBA00022452"/>
    </source>
</evidence>
<evidence type="ECO:0000259" key="12">
    <source>
        <dbReference type="Pfam" id="PF00593"/>
    </source>
</evidence>
<gene>
    <name evidence="14" type="ORF">SVA_3705</name>
</gene>
<feature type="domain" description="TonB-dependent receptor plug" evidence="13">
    <location>
        <begin position="58"/>
        <end position="167"/>
    </location>
</feature>
<dbReference type="PANTHER" id="PTHR30069:SF27">
    <property type="entry name" value="BLL4766 PROTEIN"/>
    <property type="match status" value="1"/>
</dbReference>
<comment type="similarity">
    <text evidence="8 9">Belongs to the TonB-dependent receptor family.</text>
</comment>
<feature type="chain" id="PRO_5008571284" evidence="11">
    <location>
        <begin position="29"/>
        <end position="670"/>
    </location>
</feature>
<dbReference type="GO" id="GO:0015344">
    <property type="term" value="F:siderophore uptake transmembrane transporter activity"/>
    <property type="evidence" value="ECO:0007669"/>
    <property type="project" value="TreeGrafter"/>
</dbReference>
<dbReference type="InterPro" id="IPR000531">
    <property type="entry name" value="Beta-barrel_TonB"/>
</dbReference>
<proteinExistence type="inferred from homology"/>
<evidence type="ECO:0000313" key="14">
    <source>
        <dbReference type="EMBL" id="BAU50239.1"/>
    </source>
</evidence>
<feature type="signal peptide" evidence="11">
    <location>
        <begin position="1"/>
        <end position="28"/>
    </location>
</feature>
<dbReference type="PANTHER" id="PTHR30069">
    <property type="entry name" value="TONB-DEPENDENT OUTER MEMBRANE RECEPTOR"/>
    <property type="match status" value="1"/>
</dbReference>
<dbReference type="Gene3D" id="2.170.130.10">
    <property type="entry name" value="TonB-dependent receptor, plug domain"/>
    <property type="match status" value="1"/>
</dbReference>
<dbReference type="PROSITE" id="PS52016">
    <property type="entry name" value="TONB_DEPENDENT_REC_3"/>
    <property type="match status" value="1"/>
</dbReference>
<dbReference type="InterPro" id="IPR036942">
    <property type="entry name" value="Beta-barrel_TonB_sf"/>
</dbReference>
<dbReference type="EMBL" id="AP014936">
    <property type="protein sequence ID" value="BAU50239.1"/>
    <property type="molecule type" value="Genomic_DNA"/>
</dbReference>
<keyword evidence="11" id="KW-0732">Signal</keyword>
<evidence type="ECO:0000256" key="8">
    <source>
        <dbReference type="PROSITE-ProRule" id="PRU01360"/>
    </source>
</evidence>
<dbReference type="GO" id="GO:0044718">
    <property type="term" value="P:siderophore transmembrane transport"/>
    <property type="evidence" value="ECO:0007669"/>
    <property type="project" value="TreeGrafter"/>
</dbReference>
<evidence type="ECO:0000313" key="15">
    <source>
        <dbReference type="Proteomes" id="UP000218899"/>
    </source>
</evidence>
<dbReference type="Proteomes" id="UP000218899">
    <property type="component" value="Chromosome"/>
</dbReference>
<dbReference type="InterPro" id="IPR012910">
    <property type="entry name" value="Plug_dom"/>
</dbReference>
<evidence type="ECO:0000256" key="7">
    <source>
        <dbReference type="ARBA" id="ARBA00023237"/>
    </source>
</evidence>
<evidence type="ECO:0000256" key="11">
    <source>
        <dbReference type="SAM" id="SignalP"/>
    </source>
</evidence>
<dbReference type="Pfam" id="PF07715">
    <property type="entry name" value="Plug"/>
    <property type="match status" value="1"/>
</dbReference>
<accession>A0A1B4V9J5</accession>
<feature type="region of interest" description="Disordered" evidence="10">
    <location>
        <begin position="252"/>
        <end position="271"/>
    </location>
</feature>
<evidence type="ECO:0000256" key="9">
    <source>
        <dbReference type="RuleBase" id="RU003357"/>
    </source>
</evidence>
<keyword evidence="4 8" id="KW-0812">Transmembrane</keyword>
<keyword evidence="2 8" id="KW-0813">Transport</keyword>
<keyword evidence="3 8" id="KW-1134">Transmembrane beta strand</keyword>
<feature type="domain" description="TonB-dependent receptor-like beta-barrel" evidence="12">
    <location>
        <begin position="243"/>
        <end position="628"/>
    </location>
</feature>
<protein>
    <submittedName>
        <fullName evidence="14">TonB-dependent receptor</fullName>
    </submittedName>
</protein>
<organism evidence="14 15">
    <name type="scientific">Sulfurifustis variabilis</name>
    <dbReference type="NCBI Taxonomy" id="1675686"/>
    <lineage>
        <taxon>Bacteria</taxon>
        <taxon>Pseudomonadati</taxon>
        <taxon>Pseudomonadota</taxon>
        <taxon>Gammaproteobacteria</taxon>
        <taxon>Acidiferrobacterales</taxon>
        <taxon>Acidiferrobacteraceae</taxon>
        <taxon>Sulfurifustis</taxon>
    </lineage>
</organism>